<keyword evidence="6 11" id="KW-0479">Metal-binding</keyword>
<evidence type="ECO:0000256" key="4">
    <source>
        <dbReference type="ARBA" id="ARBA00022630"/>
    </source>
</evidence>
<dbReference type="RefSeq" id="WP_273685787.1">
    <property type="nucleotide sequence ID" value="NZ_CP117411.1"/>
</dbReference>
<gene>
    <name evidence="12" type="ORF">PQ455_09250</name>
</gene>
<evidence type="ECO:0000256" key="6">
    <source>
        <dbReference type="ARBA" id="ARBA00022723"/>
    </source>
</evidence>
<accession>A0ABY7TFD0</accession>
<dbReference type="PIRSF" id="PIRSF006268">
    <property type="entry name" value="ApbE"/>
    <property type="match status" value="1"/>
</dbReference>
<dbReference type="PANTHER" id="PTHR30040">
    <property type="entry name" value="THIAMINE BIOSYNTHESIS LIPOPROTEIN APBE"/>
    <property type="match status" value="1"/>
</dbReference>
<dbReference type="EMBL" id="CP117411">
    <property type="protein sequence ID" value="WCT71840.1"/>
    <property type="molecule type" value="Genomic_DNA"/>
</dbReference>
<dbReference type="Gene3D" id="3.10.520.10">
    <property type="entry name" value="ApbE-like domains"/>
    <property type="match status" value="1"/>
</dbReference>
<dbReference type="EC" id="2.7.1.180" evidence="2 11"/>
<name>A0ABY7TFD0_9SPHN</name>
<dbReference type="SUPFAM" id="SSF143631">
    <property type="entry name" value="ApbE-like"/>
    <property type="match status" value="1"/>
</dbReference>
<evidence type="ECO:0000256" key="10">
    <source>
        <dbReference type="ARBA" id="ARBA00048540"/>
    </source>
</evidence>
<comment type="cofactor">
    <cofactor evidence="1">
        <name>Mg(2+)</name>
        <dbReference type="ChEBI" id="CHEBI:18420"/>
    </cofactor>
</comment>
<evidence type="ECO:0000256" key="1">
    <source>
        <dbReference type="ARBA" id="ARBA00001946"/>
    </source>
</evidence>
<organism evidence="12 13">
    <name type="scientific">Sphingomonas naphthae</name>
    <dbReference type="NCBI Taxonomy" id="1813468"/>
    <lineage>
        <taxon>Bacteria</taxon>
        <taxon>Pseudomonadati</taxon>
        <taxon>Pseudomonadota</taxon>
        <taxon>Alphaproteobacteria</taxon>
        <taxon>Sphingomonadales</taxon>
        <taxon>Sphingomonadaceae</taxon>
        <taxon>Sphingomonas</taxon>
    </lineage>
</organism>
<evidence type="ECO:0000256" key="5">
    <source>
        <dbReference type="ARBA" id="ARBA00022679"/>
    </source>
</evidence>
<comment type="catalytic activity">
    <reaction evidence="10 11">
        <text>L-threonyl-[protein] + FAD = FMN-L-threonyl-[protein] + AMP + H(+)</text>
        <dbReference type="Rhea" id="RHEA:36847"/>
        <dbReference type="Rhea" id="RHEA-COMP:11060"/>
        <dbReference type="Rhea" id="RHEA-COMP:11061"/>
        <dbReference type="ChEBI" id="CHEBI:15378"/>
        <dbReference type="ChEBI" id="CHEBI:30013"/>
        <dbReference type="ChEBI" id="CHEBI:57692"/>
        <dbReference type="ChEBI" id="CHEBI:74257"/>
        <dbReference type="ChEBI" id="CHEBI:456215"/>
        <dbReference type="EC" id="2.7.1.180"/>
    </reaction>
</comment>
<keyword evidence="4 11" id="KW-0285">Flavoprotein</keyword>
<dbReference type="PANTHER" id="PTHR30040:SF2">
    <property type="entry name" value="FAD:PROTEIN FMN TRANSFERASE"/>
    <property type="match status" value="1"/>
</dbReference>
<evidence type="ECO:0000313" key="13">
    <source>
        <dbReference type="Proteomes" id="UP001220395"/>
    </source>
</evidence>
<evidence type="ECO:0000256" key="9">
    <source>
        <dbReference type="ARBA" id="ARBA00031306"/>
    </source>
</evidence>
<evidence type="ECO:0000313" key="12">
    <source>
        <dbReference type="EMBL" id="WCT71840.1"/>
    </source>
</evidence>
<dbReference type="InterPro" id="IPR024932">
    <property type="entry name" value="ApbE"/>
</dbReference>
<evidence type="ECO:0000256" key="3">
    <source>
        <dbReference type="ARBA" id="ARBA00016337"/>
    </source>
</evidence>
<evidence type="ECO:0000256" key="7">
    <source>
        <dbReference type="ARBA" id="ARBA00022827"/>
    </source>
</evidence>
<proteinExistence type="inferred from homology"/>
<protein>
    <recommendedName>
        <fullName evidence="3 11">FAD:protein FMN transferase</fullName>
        <ecNumber evidence="2 11">2.7.1.180</ecNumber>
    </recommendedName>
    <alternativeName>
        <fullName evidence="9 11">Flavin transferase</fullName>
    </alternativeName>
</protein>
<evidence type="ECO:0000256" key="2">
    <source>
        <dbReference type="ARBA" id="ARBA00011955"/>
    </source>
</evidence>
<comment type="similarity">
    <text evidence="11">Belongs to the ApbE family.</text>
</comment>
<keyword evidence="5 11" id="KW-0808">Transferase</keyword>
<keyword evidence="8 11" id="KW-0460">Magnesium</keyword>
<keyword evidence="7 11" id="KW-0274">FAD</keyword>
<keyword evidence="13" id="KW-1185">Reference proteome</keyword>
<dbReference type="GO" id="GO:0016740">
    <property type="term" value="F:transferase activity"/>
    <property type="evidence" value="ECO:0007669"/>
    <property type="project" value="UniProtKB-KW"/>
</dbReference>
<dbReference type="Pfam" id="PF02424">
    <property type="entry name" value="ApbE"/>
    <property type="match status" value="1"/>
</dbReference>
<reference evidence="12 13" key="1">
    <citation type="submission" date="2023-02" db="EMBL/GenBank/DDBJ databases">
        <title>Genome sequence of Sphingomonas naphthae.</title>
        <authorList>
            <person name="Kim S."/>
            <person name="Heo J."/>
            <person name="Kwon S.-W."/>
        </authorList>
    </citation>
    <scope>NUCLEOTIDE SEQUENCE [LARGE SCALE GENOMIC DNA]</scope>
    <source>
        <strain evidence="12 13">KACC 18716</strain>
    </source>
</reference>
<dbReference type="InterPro" id="IPR003374">
    <property type="entry name" value="ApbE-like_sf"/>
</dbReference>
<evidence type="ECO:0000256" key="8">
    <source>
        <dbReference type="ARBA" id="ARBA00022842"/>
    </source>
</evidence>
<dbReference type="Proteomes" id="UP001220395">
    <property type="component" value="Chromosome"/>
</dbReference>
<sequence length="332" mass="34845">MSEPRILVPPAIDPRAFAGRADGANVRLVGETMGTMWSLLATSNVAPAVIERAVVAACDAVIAEMSHWVAGSELCRFNRLPPGGWASLSSGFFHVLTAGIALAHDSGGAFDPGAGALVAAWGFGPDGSRAEPSPAEIVIARARNDARRIELDRHARRARQPGGLMLDLSGIAKGHAVDRIGQTLAGLGIRHALIEVGGELLGLGVQPSGEPWWVDVEQPPEAALPPTRVALCGLAIATSGDYRRRREVDGRILSHTIDPRTGRPIDNHVASVTVLHAEAMMADAYATALTVLGPKDGLALAERHALAAAIVERTPTGFVEHVSVAWNAMAEE</sequence>
<evidence type="ECO:0000256" key="11">
    <source>
        <dbReference type="PIRNR" id="PIRNR006268"/>
    </source>
</evidence>